<comment type="similarity">
    <text evidence="7">Belongs to the TRAP transporter small permease family.</text>
</comment>
<keyword evidence="10" id="KW-1185">Reference proteome</keyword>
<keyword evidence="7" id="KW-0997">Cell inner membrane</keyword>
<evidence type="ECO:0000256" key="7">
    <source>
        <dbReference type="RuleBase" id="RU369079"/>
    </source>
</evidence>
<evidence type="ECO:0000256" key="3">
    <source>
        <dbReference type="ARBA" id="ARBA00022475"/>
    </source>
</evidence>
<evidence type="ECO:0000259" key="8">
    <source>
        <dbReference type="Pfam" id="PF04290"/>
    </source>
</evidence>
<reference evidence="9 10" key="1">
    <citation type="submission" date="2018-04" db="EMBL/GenBank/DDBJ databases">
        <title>Genomic Encyclopedia of Archaeal and Bacterial Type Strains, Phase II (KMG-II): from individual species to whole genera.</title>
        <authorList>
            <person name="Goeker M."/>
        </authorList>
    </citation>
    <scope>NUCLEOTIDE SEQUENCE [LARGE SCALE GENOMIC DNA]</scope>
    <source>
        <strain evidence="9 10">DSM 25521</strain>
    </source>
</reference>
<evidence type="ECO:0000256" key="5">
    <source>
        <dbReference type="ARBA" id="ARBA00022989"/>
    </source>
</evidence>
<evidence type="ECO:0000313" key="9">
    <source>
        <dbReference type="EMBL" id="PTM57145.1"/>
    </source>
</evidence>
<feature type="transmembrane region" description="Helical" evidence="7">
    <location>
        <begin position="52"/>
        <end position="69"/>
    </location>
</feature>
<evidence type="ECO:0000256" key="2">
    <source>
        <dbReference type="ARBA" id="ARBA00022448"/>
    </source>
</evidence>
<evidence type="ECO:0000256" key="6">
    <source>
        <dbReference type="ARBA" id="ARBA00023136"/>
    </source>
</evidence>
<dbReference type="InterPro" id="IPR055348">
    <property type="entry name" value="DctQ"/>
</dbReference>
<dbReference type="GO" id="GO:0022857">
    <property type="term" value="F:transmembrane transporter activity"/>
    <property type="evidence" value="ECO:0007669"/>
    <property type="project" value="UniProtKB-UniRule"/>
</dbReference>
<evidence type="ECO:0000313" key="10">
    <source>
        <dbReference type="Proteomes" id="UP000241808"/>
    </source>
</evidence>
<keyword evidence="2 7" id="KW-0813">Transport</keyword>
<evidence type="ECO:0000256" key="1">
    <source>
        <dbReference type="ARBA" id="ARBA00004651"/>
    </source>
</evidence>
<feature type="transmembrane region" description="Helical" evidence="7">
    <location>
        <begin position="134"/>
        <end position="156"/>
    </location>
</feature>
<dbReference type="AlphaFoldDB" id="A0A2T4Z5J7"/>
<dbReference type="GO" id="GO:0005886">
    <property type="term" value="C:plasma membrane"/>
    <property type="evidence" value="ECO:0007669"/>
    <property type="project" value="UniProtKB-SubCell"/>
</dbReference>
<gene>
    <name evidence="9" type="ORF">C8P69_104193</name>
</gene>
<dbReference type="Proteomes" id="UP000241808">
    <property type="component" value="Unassembled WGS sequence"/>
</dbReference>
<dbReference type="Pfam" id="PF04290">
    <property type="entry name" value="DctQ"/>
    <property type="match status" value="1"/>
</dbReference>
<keyword evidence="3" id="KW-1003">Cell membrane</keyword>
<feature type="transmembrane region" description="Helical" evidence="7">
    <location>
        <begin position="100"/>
        <end position="122"/>
    </location>
</feature>
<comment type="caution">
    <text evidence="9">The sequence shown here is derived from an EMBL/GenBank/DDBJ whole genome shotgun (WGS) entry which is preliminary data.</text>
</comment>
<proteinExistence type="inferred from homology"/>
<feature type="transmembrane region" description="Helical" evidence="7">
    <location>
        <begin position="20"/>
        <end position="40"/>
    </location>
</feature>
<organism evidence="9 10">
    <name type="scientific">Phreatobacter oligotrophus</name>
    <dbReference type="NCBI Taxonomy" id="1122261"/>
    <lineage>
        <taxon>Bacteria</taxon>
        <taxon>Pseudomonadati</taxon>
        <taxon>Pseudomonadota</taxon>
        <taxon>Alphaproteobacteria</taxon>
        <taxon>Hyphomicrobiales</taxon>
        <taxon>Phreatobacteraceae</taxon>
        <taxon>Phreatobacter</taxon>
    </lineage>
</organism>
<dbReference type="EMBL" id="PZZL01000004">
    <property type="protein sequence ID" value="PTM57145.1"/>
    <property type="molecule type" value="Genomic_DNA"/>
</dbReference>
<keyword evidence="5 7" id="KW-1133">Transmembrane helix</keyword>
<keyword evidence="4 7" id="KW-0812">Transmembrane</keyword>
<comment type="subcellular location">
    <subcellularLocation>
        <location evidence="7">Cell inner membrane</location>
        <topology evidence="7">Multi-pass membrane protein</topology>
    </subcellularLocation>
    <subcellularLocation>
        <location evidence="1">Cell membrane</location>
        <topology evidence="1">Multi-pass membrane protein</topology>
    </subcellularLocation>
</comment>
<dbReference type="OrthoDB" id="6183232at2"/>
<sequence length="164" mass="17503">MTGGAAPPPALVDRVARGLAIFGGLFMLAAATMVTTSVVLRWLFTSGVKGDFEMVQIATAVAVFAFLPLCQLKRGNVFVDTFTLRTPAWFNRGLDRLWDVLYAAFALLIGWRLIVGGLDAIASRTSSMVLAIPIGWAILATGLMAFVLAGVTLVSARRLSEEPS</sequence>
<comment type="subunit">
    <text evidence="7">The complex comprises the extracytoplasmic solute receptor protein and the two transmembrane proteins.</text>
</comment>
<evidence type="ECO:0000256" key="4">
    <source>
        <dbReference type="ARBA" id="ARBA00022692"/>
    </source>
</evidence>
<comment type="function">
    <text evidence="7">Part of the tripartite ATP-independent periplasmic (TRAP) transport system.</text>
</comment>
<keyword evidence="6 7" id="KW-0472">Membrane</keyword>
<feature type="domain" description="Tripartite ATP-independent periplasmic transporters DctQ component" evidence="8">
    <location>
        <begin position="32"/>
        <end position="158"/>
    </location>
</feature>
<accession>A0A2T4Z5J7</accession>
<name>A0A2T4Z5J7_9HYPH</name>
<protein>
    <recommendedName>
        <fullName evidence="7">TRAP transporter small permease protein</fullName>
    </recommendedName>
</protein>
<dbReference type="RefSeq" id="WP_108176937.1">
    <property type="nucleotide sequence ID" value="NZ_PZZL01000004.1"/>
</dbReference>